<evidence type="ECO:0000313" key="3">
    <source>
        <dbReference type="EMBL" id="PYE53484.1"/>
    </source>
</evidence>
<organism evidence="3 4">
    <name type="scientific">Deinococcus yavapaiensis KR-236</name>
    <dbReference type="NCBI Taxonomy" id="694435"/>
    <lineage>
        <taxon>Bacteria</taxon>
        <taxon>Thermotogati</taxon>
        <taxon>Deinococcota</taxon>
        <taxon>Deinococci</taxon>
        <taxon>Deinococcales</taxon>
        <taxon>Deinococcaceae</taxon>
        <taxon>Deinococcus</taxon>
    </lineage>
</organism>
<dbReference type="EMBL" id="QJSX01000008">
    <property type="protein sequence ID" value="PYE53484.1"/>
    <property type="molecule type" value="Genomic_DNA"/>
</dbReference>
<keyword evidence="1" id="KW-0597">Phosphoprotein</keyword>
<evidence type="ECO:0000256" key="1">
    <source>
        <dbReference type="PROSITE-ProRule" id="PRU00169"/>
    </source>
</evidence>
<dbReference type="Pfam" id="PF00072">
    <property type="entry name" value="Response_reg"/>
    <property type="match status" value="1"/>
</dbReference>
<dbReference type="RefSeq" id="WP_170131010.1">
    <property type="nucleotide sequence ID" value="NZ_QJSX01000008.1"/>
</dbReference>
<gene>
    <name evidence="3" type="ORF">DES52_10812</name>
</gene>
<dbReference type="PANTHER" id="PTHR44520">
    <property type="entry name" value="RESPONSE REGULATOR RCP1-RELATED"/>
    <property type="match status" value="1"/>
</dbReference>
<dbReference type="GO" id="GO:0000160">
    <property type="term" value="P:phosphorelay signal transduction system"/>
    <property type="evidence" value="ECO:0007669"/>
    <property type="project" value="InterPro"/>
</dbReference>
<dbReference type="SUPFAM" id="SSF52172">
    <property type="entry name" value="CheY-like"/>
    <property type="match status" value="1"/>
</dbReference>
<comment type="caution">
    <text evidence="3">The sequence shown here is derived from an EMBL/GenBank/DDBJ whole genome shotgun (WGS) entry which is preliminary data.</text>
</comment>
<protein>
    <submittedName>
        <fullName evidence="3">Response regulator receiver domain-containing protein</fullName>
    </submittedName>
</protein>
<keyword evidence="4" id="KW-1185">Reference proteome</keyword>
<name>A0A318S4T8_9DEIO</name>
<feature type="domain" description="Response regulatory" evidence="2">
    <location>
        <begin position="5"/>
        <end position="125"/>
    </location>
</feature>
<dbReference type="InterPro" id="IPR052893">
    <property type="entry name" value="TCS_response_regulator"/>
</dbReference>
<proteinExistence type="predicted"/>
<dbReference type="Proteomes" id="UP000248326">
    <property type="component" value="Unassembled WGS sequence"/>
</dbReference>
<evidence type="ECO:0000313" key="4">
    <source>
        <dbReference type="Proteomes" id="UP000248326"/>
    </source>
</evidence>
<evidence type="ECO:0000259" key="2">
    <source>
        <dbReference type="PROSITE" id="PS50110"/>
    </source>
</evidence>
<accession>A0A318S4T8</accession>
<reference evidence="3 4" key="1">
    <citation type="submission" date="2018-06" db="EMBL/GenBank/DDBJ databases">
        <title>Genomic Encyclopedia of Type Strains, Phase IV (KMG-IV): sequencing the most valuable type-strain genomes for metagenomic binning, comparative biology and taxonomic classification.</title>
        <authorList>
            <person name="Goeker M."/>
        </authorList>
    </citation>
    <scope>NUCLEOTIDE SEQUENCE [LARGE SCALE GENOMIC DNA]</scope>
    <source>
        <strain evidence="3 4">DSM 18048</strain>
    </source>
</reference>
<feature type="modified residue" description="4-aspartylphosphate" evidence="1">
    <location>
        <position position="58"/>
    </location>
</feature>
<sequence>MTAPHVLLVDNDILDLELAKRILEDLEPAPCVTTADNGEEALAYLASLDRLPDLVLLDVNMPRLNGFDVLECLRRSARSAKLPIVLLSTSREERDVRRGLASGATEYRVKPSRLDALEALLQDLVTRWCRPAATLFSMPTE</sequence>
<dbReference type="PANTHER" id="PTHR44520:SF2">
    <property type="entry name" value="RESPONSE REGULATOR RCP1"/>
    <property type="match status" value="1"/>
</dbReference>
<dbReference type="AlphaFoldDB" id="A0A318S4T8"/>
<dbReference type="PROSITE" id="PS50110">
    <property type="entry name" value="RESPONSE_REGULATORY"/>
    <property type="match status" value="1"/>
</dbReference>
<dbReference type="InterPro" id="IPR001789">
    <property type="entry name" value="Sig_transdc_resp-reg_receiver"/>
</dbReference>
<dbReference type="SMART" id="SM00448">
    <property type="entry name" value="REC"/>
    <property type="match status" value="1"/>
</dbReference>
<dbReference type="InterPro" id="IPR011006">
    <property type="entry name" value="CheY-like_superfamily"/>
</dbReference>
<dbReference type="Gene3D" id="3.40.50.2300">
    <property type="match status" value="1"/>
</dbReference>